<evidence type="ECO:0000256" key="6">
    <source>
        <dbReference type="ARBA" id="ARBA00023098"/>
    </source>
</evidence>
<evidence type="ECO:0000256" key="4">
    <source>
        <dbReference type="ARBA" id="ARBA00022692"/>
    </source>
</evidence>
<dbReference type="UniPathway" id="UPA00085"/>
<dbReference type="NCBIfam" id="TIGR00023">
    <property type="entry name" value="glycerol-3-phosphate 1-O-acyltransferase PlsY"/>
    <property type="match status" value="1"/>
</dbReference>
<keyword evidence="6 10" id="KW-0443">Lipid metabolism</keyword>
<keyword evidence="1 10" id="KW-1003">Cell membrane</keyword>
<evidence type="ECO:0000256" key="2">
    <source>
        <dbReference type="ARBA" id="ARBA00022516"/>
    </source>
</evidence>
<dbReference type="OrthoDB" id="9777124at2"/>
<feature type="transmembrane region" description="Helical" evidence="10">
    <location>
        <begin position="115"/>
        <end position="137"/>
    </location>
</feature>
<dbReference type="EC" id="2.3.1.275" evidence="10"/>
<comment type="similarity">
    <text evidence="10">Belongs to the PlsY family.</text>
</comment>
<evidence type="ECO:0000256" key="8">
    <source>
        <dbReference type="ARBA" id="ARBA00023209"/>
    </source>
</evidence>
<keyword evidence="7 10" id="KW-0472">Membrane</keyword>
<keyword evidence="3 10" id="KW-0808">Transferase</keyword>
<keyword evidence="4 10" id="KW-0812">Transmembrane</keyword>
<keyword evidence="9 10" id="KW-1208">Phospholipid metabolism</keyword>
<reference evidence="11 12" key="1">
    <citation type="submission" date="2016-10" db="EMBL/GenBank/DDBJ databases">
        <authorList>
            <person name="de Groot N.N."/>
        </authorList>
    </citation>
    <scope>NUCLEOTIDE SEQUENCE [LARGE SCALE GENOMIC DNA]</scope>
    <source>
        <strain evidence="11 12">DSM 9236</strain>
    </source>
</reference>
<organism evidence="11 12">
    <name type="scientific">Succiniclasticum ruminis DSM 9236</name>
    <dbReference type="NCBI Taxonomy" id="1123323"/>
    <lineage>
        <taxon>Bacteria</taxon>
        <taxon>Bacillati</taxon>
        <taxon>Bacillota</taxon>
        <taxon>Negativicutes</taxon>
        <taxon>Acidaminococcales</taxon>
        <taxon>Acidaminococcaceae</taxon>
        <taxon>Succiniclasticum</taxon>
    </lineage>
</organism>
<comment type="subcellular location">
    <subcellularLocation>
        <location evidence="10">Cell membrane</location>
        <topology evidence="10">Multi-pass membrane protein</topology>
    </subcellularLocation>
</comment>
<evidence type="ECO:0000313" key="12">
    <source>
        <dbReference type="Proteomes" id="UP000198896"/>
    </source>
</evidence>
<proteinExistence type="inferred from homology"/>
<dbReference type="GO" id="GO:0005886">
    <property type="term" value="C:plasma membrane"/>
    <property type="evidence" value="ECO:0007669"/>
    <property type="project" value="UniProtKB-SubCell"/>
</dbReference>
<dbReference type="GO" id="GO:0008654">
    <property type="term" value="P:phospholipid biosynthetic process"/>
    <property type="evidence" value="ECO:0007669"/>
    <property type="project" value="UniProtKB-UniRule"/>
</dbReference>
<dbReference type="SMART" id="SM01207">
    <property type="entry name" value="G3P_acyltransf"/>
    <property type="match status" value="1"/>
</dbReference>
<dbReference type="GO" id="GO:0043772">
    <property type="term" value="F:acyl-phosphate glycerol-3-phosphate acyltransferase activity"/>
    <property type="evidence" value="ECO:0007669"/>
    <property type="project" value="UniProtKB-UniRule"/>
</dbReference>
<evidence type="ECO:0000256" key="5">
    <source>
        <dbReference type="ARBA" id="ARBA00022989"/>
    </source>
</evidence>
<comment type="pathway">
    <text evidence="10">Lipid metabolism; phospholipid metabolism.</text>
</comment>
<dbReference type="AlphaFoldDB" id="A0A1I1Y8T1"/>
<keyword evidence="5 10" id="KW-1133">Transmembrane helix</keyword>
<keyword evidence="8 10" id="KW-0594">Phospholipid biosynthesis</keyword>
<accession>A0A1I1Y8T1</accession>
<comment type="caution">
    <text evidence="10">Lacks conserved residue(s) required for the propagation of feature annotation.</text>
</comment>
<dbReference type="InterPro" id="IPR003811">
    <property type="entry name" value="G3P_acylTferase_PlsY"/>
</dbReference>
<evidence type="ECO:0000256" key="9">
    <source>
        <dbReference type="ARBA" id="ARBA00023264"/>
    </source>
</evidence>
<protein>
    <recommendedName>
        <fullName evidence="10">Glycerol-3-phosphate acyltransferase</fullName>
    </recommendedName>
    <alternativeName>
        <fullName evidence="10">Acyl-PO4 G3P acyltransferase</fullName>
    </alternativeName>
    <alternativeName>
        <fullName evidence="10">Acyl-phosphate--glycerol-3-phosphate acyltransferase</fullName>
    </alternativeName>
    <alternativeName>
        <fullName evidence="10">G3P acyltransferase</fullName>
        <shortName evidence="10">GPAT</shortName>
        <ecNumber evidence="10">2.3.1.275</ecNumber>
    </alternativeName>
    <alternativeName>
        <fullName evidence="10">Lysophosphatidic acid synthase</fullName>
        <shortName evidence="10">LPA synthase</shortName>
    </alternativeName>
</protein>
<gene>
    <name evidence="10" type="primary">plsY</name>
    <name evidence="11" type="ORF">SAMN05216245_10293</name>
</gene>
<dbReference type="Pfam" id="PF02660">
    <property type="entry name" value="G3P_acyltransf"/>
    <property type="match status" value="1"/>
</dbReference>
<evidence type="ECO:0000256" key="3">
    <source>
        <dbReference type="ARBA" id="ARBA00022679"/>
    </source>
</evidence>
<dbReference type="STRING" id="1123323.SAMN05216245_10293"/>
<dbReference type="Proteomes" id="UP000198896">
    <property type="component" value="Unassembled WGS sequence"/>
</dbReference>
<sequence>MNYLLTAGGFLLGYVFGSIPCGLWLVQAFHGIDIRKYGSGNIGTTNVFRTVGPKTAAAVLAGDMMKGILALHIISKFSADPVIVAVTALGALLGHNYSLFLGFKGGKGVATGLGLFLYMLPWGAAAGLCVWIIIVLITRYVSLGSVIAAIVAASAGWYLNYPAPFAVFGTLACLFVIIRHKDNIRRLLNGTESKIKPGHLNDNK</sequence>
<evidence type="ECO:0000313" key="11">
    <source>
        <dbReference type="EMBL" id="SFE16045.1"/>
    </source>
</evidence>
<comment type="function">
    <text evidence="10">Catalyzes the transfer of an acyl group from acyl-phosphate (acyl-PO(4)) to glycerol-3-phosphate (G3P) to form lysophosphatidic acid (LPA). This enzyme utilizes acyl-phosphate as fatty acyl donor, but not acyl-CoA or acyl-ACP.</text>
</comment>
<keyword evidence="2 10" id="KW-0444">Lipid biosynthesis</keyword>
<dbReference type="RefSeq" id="WP_093912678.1">
    <property type="nucleotide sequence ID" value="NZ_FONL01000002.1"/>
</dbReference>
<keyword evidence="12" id="KW-1185">Reference proteome</keyword>
<evidence type="ECO:0000256" key="7">
    <source>
        <dbReference type="ARBA" id="ARBA00023136"/>
    </source>
</evidence>
<feature type="transmembrane region" description="Helical" evidence="10">
    <location>
        <begin position="157"/>
        <end position="178"/>
    </location>
</feature>
<feature type="transmembrane region" description="Helical" evidence="10">
    <location>
        <begin position="82"/>
        <end position="103"/>
    </location>
</feature>
<evidence type="ECO:0000256" key="10">
    <source>
        <dbReference type="HAMAP-Rule" id="MF_01043"/>
    </source>
</evidence>
<dbReference type="PANTHER" id="PTHR30309">
    <property type="entry name" value="INNER MEMBRANE PROTEIN YGIH"/>
    <property type="match status" value="1"/>
</dbReference>
<dbReference type="EMBL" id="FONL01000002">
    <property type="protein sequence ID" value="SFE16045.1"/>
    <property type="molecule type" value="Genomic_DNA"/>
</dbReference>
<comment type="catalytic activity">
    <reaction evidence="10">
        <text>an acyl phosphate + sn-glycerol 3-phosphate = a 1-acyl-sn-glycero-3-phosphate + phosphate</text>
        <dbReference type="Rhea" id="RHEA:34075"/>
        <dbReference type="ChEBI" id="CHEBI:43474"/>
        <dbReference type="ChEBI" id="CHEBI:57597"/>
        <dbReference type="ChEBI" id="CHEBI:57970"/>
        <dbReference type="ChEBI" id="CHEBI:59918"/>
        <dbReference type="EC" id="2.3.1.275"/>
    </reaction>
</comment>
<comment type="subunit">
    <text evidence="10">Probably interacts with PlsX.</text>
</comment>
<name>A0A1I1Y8T1_9FIRM</name>
<dbReference type="HAMAP" id="MF_01043">
    <property type="entry name" value="PlsY"/>
    <property type="match status" value="1"/>
</dbReference>
<dbReference type="PANTHER" id="PTHR30309:SF0">
    <property type="entry name" value="GLYCEROL-3-PHOSPHATE ACYLTRANSFERASE-RELATED"/>
    <property type="match status" value="1"/>
</dbReference>
<keyword evidence="11" id="KW-0012">Acyltransferase</keyword>
<evidence type="ECO:0000256" key="1">
    <source>
        <dbReference type="ARBA" id="ARBA00022475"/>
    </source>
</evidence>